<feature type="transmembrane region" description="Helical" evidence="1">
    <location>
        <begin position="46"/>
        <end position="64"/>
    </location>
</feature>
<dbReference type="EMBL" id="JBHLUH010000041">
    <property type="protein sequence ID" value="MFC0530193.1"/>
    <property type="molecule type" value="Genomic_DNA"/>
</dbReference>
<keyword evidence="2" id="KW-0012">Acyltransferase</keyword>
<name>A0ABV6M6V3_9ACTN</name>
<protein>
    <submittedName>
        <fullName evidence="2">Acyltransferase family protein</fullName>
        <ecNumber evidence="2">2.3.-.-</ecNumber>
    </submittedName>
</protein>
<feature type="transmembrane region" description="Helical" evidence="1">
    <location>
        <begin position="135"/>
        <end position="159"/>
    </location>
</feature>
<evidence type="ECO:0000256" key="1">
    <source>
        <dbReference type="SAM" id="Phobius"/>
    </source>
</evidence>
<keyword evidence="1" id="KW-0812">Transmembrane</keyword>
<keyword evidence="3" id="KW-1185">Reference proteome</keyword>
<dbReference type="EC" id="2.3.-.-" evidence="2"/>
<dbReference type="GO" id="GO:0016746">
    <property type="term" value="F:acyltransferase activity"/>
    <property type="evidence" value="ECO:0007669"/>
    <property type="project" value="UniProtKB-KW"/>
</dbReference>
<accession>A0ABV6M6V3</accession>
<dbReference type="Proteomes" id="UP001589867">
    <property type="component" value="Unassembled WGS sequence"/>
</dbReference>
<feature type="transmembrane region" description="Helical" evidence="1">
    <location>
        <begin position="20"/>
        <end position="39"/>
    </location>
</feature>
<feature type="transmembrane region" description="Helical" evidence="1">
    <location>
        <begin position="76"/>
        <end position="98"/>
    </location>
</feature>
<keyword evidence="2" id="KW-0808">Transferase</keyword>
<sequence>MVWTVVALFSIYTDSGFLNALFEPFYAPFFVAGITLYLMYRFGPNLLLWCMLGISVVIGPANLAQHDTVKRGITSYPVILVLMFVFFLIMLGVALGWFRWVRWRGLVTIGALTYPLYLLHNQIGLTAIRKLHESVPPWLLLTSVVAAVLLLSYATYRLVEGPLAKVLRRGLLESFAKIQVADSKRIR</sequence>
<dbReference type="RefSeq" id="WP_377253312.1">
    <property type="nucleotide sequence ID" value="NZ_JBHLUH010000041.1"/>
</dbReference>
<keyword evidence="1" id="KW-1133">Transmembrane helix</keyword>
<keyword evidence="1" id="KW-0472">Membrane</keyword>
<organism evidence="2 3">
    <name type="scientific">Phytohabitans kaempferiae</name>
    <dbReference type="NCBI Taxonomy" id="1620943"/>
    <lineage>
        <taxon>Bacteria</taxon>
        <taxon>Bacillati</taxon>
        <taxon>Actinomycetota</taxon>
        <taxon>Actinomycetes</taxon>
        <taxon>Micromonosporales</taxon>
        <taxon>Micromonosporaceae</taxon>
    </lineage>
</organism>
<evidence type="ECO:0000313" key="2">
    <source>
        <dbReference type="EMBL" id="MFC0530193.1"/>
    </source>
</evidence>
<reference evidence="2 3" key="1">
    <citation type="submission" date="2024-09" db="EMBL/GenBank/DDBJ databases">
        <authorList>
            <person name="Sun Q."/>
            <person name="Mori K."/>
        </authorList>
    </citation>
    <scope>NUCLEOTIDE SEQUENCE [LARGE SCALE GENOMIC DNA]</scope>
    <source>
        <strain evidence="2 3">TBRC 3947</strain>
    </source>
</reference>
<evidence type="ECO:0000313" key="3">
    <source>
        <dbReference type="Proteomes" id="UP001589867"/>
    </source>
</evidence>
<comment type="caution">
    <text evidence="2">The sequence shown here is derived from an EMBL/GenBank/DDBJ whole genome shotgun (WGS) entry which is preliminary data.</text>
</comment>
<gene>
    <name evidence="2" type="ORF">ACFFIA_21245</name>
</gene>
<feature type="transmembrane region" description="Helical" evidence="1">
    <location>
        <begin position="105"/>
        <end position="123"/>
    </location>
</feature>
<proteinExistence type="predicted"/>